<dbReference type="OrthoDB" id="9828088at2"/>
<keyword evidence="2" id="KW-1185">Reference proteome</keyword>
<dbReference type="AlphaFoldDB" id="A0A495S7N6"/>
<accession>A0A495S7N6</accession>
<reference evidence="1 2" key="1">
    <citation type="submission" date="2018-10" db="EMBL/GenBank/DDBJ databases">
        <title>Genomic Encyclopedia of Archaeal and Bacterial Type Strains, Phase II (KMG-II): from individual species to whole genera.</title>
        <authorList>
            <person name="Goeker M."/>
        </authorList>
    </citation>
    <scope>NUCLEOTIDE SEQUENCE [LARGE SCALE GENOMIC DNA]</scope>
    <source>
        <strain evidence="1 2">DSM 15094</strain>
    </source>
</reference>
<evidence type="ECO:0000313" key="1">
    <source>
        <dbReference type="EMBL" id="RKS95649.1"/>
    </source>
</evidence>
<comment type="caution">
    <text evidence="1">The sequence shown here is derived from an EMBL/GenBank/DDBJ whole genome shotgun (WGS) entry which is preliminary data.</text>
</comment>
<gene>
    <name evidence="1" type="ORF">BC952_1346</name>
</gene>
<dbReference type="Proteomes" id="UP000280091">
    <property type="component" value="Unassembled WGS sequence"/>
</dbReference>
<protein>
    <submittedName>
        <fullName evidence="1">Uncharacterized protein</fullName>
    </submittedName>
</protein>
<dbReference type="EMBL" id="RBXA01000001">
    <property type="protein sequence ID" value="RKS95649.1"/>
    <property type="molecule type" value="Genomic_DNA"/>
</dbReference>
<sequence length="334" mass="39531">MNYILVITLLFFTTVYSQDKVGSTFIFSKYENFDYEKKGNQVRDIVNEDNEALIVYLDDSKYISLKNNKVKCYTVCKDTIINNIVELNNIDVMICKSIIDTLVSIDPKKIINEIDKENSILIENLGRYMVSFYKDNKTLKLFYSYSSETNFEDKFSFPKDRKTFLNNYLNLTKYFYDKEFERLKSLDTIYLLIEKKENTQYEQSNFSDTTYSTIVKKGKNMTYIVGINKLKNIRQENYDFQFNCSYVSFINLNRFSSAEPANVFYEKESFLKTNSDKILRLEDLQRFTQCDLELLIGSNYKKVFIIDKDDIRSGKIKIKEVKGGTRCWSEHQED</sequence>
<organism evidence="1 2">
    <name type="scientific">Flavobacterium limicola</name>
    <dbReference type="NCBI Taxonomy" id="180441"/>
    <lineage>
        <taxon>Bacteria</taxon>
        <taxon>Pseudomonadati</taxon>
        <taxon>Bacteroidota</taxon>
        <taxon>Flavobacteriia</taxon>
        <taxon>Flavobacteriales</taxon>
        <taxon>Flavobacteriaceae</taxon>
        <taxon>Flavobacterium</taxon>
    </lineage>
</organism>
<proteinExistence type="predicted"/>
<name>A0A495S7N6_9FLAO</name>
<evidence type="ECO:0000313" key="2">
    <source>
        <dbReference type="Proteomes" id="UP000280091"/>
    </source>
</evidence>
<dbReference type="RefSeq" id="WP_121364709.1">
    <property type="nucleotide sequence ID" value="NZ_RBXA01000001.1"/>
</dbReference>